<organism evidence="1">
    <name type="scientific">Arundo donax</name>
    <name type="common">Giant reed</name>
    <name type="synonym">Donax arundinaceus</name>
    <dbReference type="NCBI Taxonomy" id="35708"/>
    <lineage>
        <taxon>Eukaryota</taxon>
        <taxon>Viridiplantae</taxon>
        <taxon>Streptophyta</taxon>
        <taxon>Embryophyta</taxon>
        <taxon>Tracheophyta</taxon>
        <taxon>Spermatophyta</taxon>
        <taxon>Magnoliopsida</taxon>
        <taxon>Liliopsida</taxon>
        <taxon>Poales</taxon>
        <taxon>Poaceae</taxon>
        <taxon>PACMAD clade</taxon>
        <taxon>Arundinoideae</taxon>
        <taxon>Arundineae</taxon>
        <taxon>Arundo</taxon>
    </lineage>
</organism>
<dbReference type="AlphaFoldDB" id="A0A0A9AWL6"/>
<reference evidence="1" key="1">
    <citation type="submission" date="2014-09" db="EMBL/GenBank/DDBJ databases">
        <authorList>
            <person name="Magalhaes I.L.F."/>
            <person name="Oliveira U."/>
            <person name="Santos F.R."/>
            <person name="Vidigal T.H.D.A."/>
            <person name="Brescovit A.D."/>
            <person name="Santos A.J."/>
        </authorList>
    </citation>
    <scope>NUCLEOTIDE SEQUENCE</scope>
    <source>
        <tissue evidence="1">Shoot tissue taken approximately 20 cm above the soil surface</tissue>
    </source>
</reference>
<evidence type="ECO:0000313" key="1">
    <source>
        <dbReference type="EMBL" id="JAD53315.1"/>
    </source>
</evidence>
<dbReference type="EMBL" id="GBRH01244580">
    <property type="protein sequence ID" value="JAD53315.1"/>
    <property type="molecule type" value="Transcribed_RNA"/>
</dbReference>
<protein>
    <submittedName>
        <fullName evidence="1">Uncharacterized protein</fullName>
    </submittedName>
</protein>
<sequence length="182" mass="20323">MRHGPDPKPLDGRQNTVLGFHHGRRRARVRQPPLAGLAPPRTNQRMRIKVGHAPQLSMLGYLEPGVCTFWRSATPSSSVEHSRAQRPVFQVCGCWNCICTSGSGMMSRCRQAFSDASPTLTHCVSSLRKLVNPLETSTSRSGWRPVPLSAFSRTSRWWFFVNSKESKVNLTYVHCQECTGAA</sequence>
<accession>A0A0A9AWL6</accession>
<reference evidence="1" key="2">
    <citation type="journal article" date="2015" name="Data Brief">
        <title>Shoot transcriptome of the giant reed, Arundo donax.</title>
        <authorList>
            <person name="Barrero R.A."/>
            <person name="Guerrero F.D."/>
            <person name="Moolhuijzen P."/>
            <person name="Goolsby J.A."/>
            <person name="Tidwell J."/>
            <person name="Bellgard S.E."/>
            <person name="Bellgard M.I."/>
        </authorList>
    </citation>
    <scope>NUCLEOTIDE SEQUENCE</scope>
    <source>
        <tissue evidence="1">Shoot tissue taken approximately 20 cm above the soil surface</tissue>
    </source>
</reference>
<name>A0A0A9AWL6_ARUDO</name>
<proteinExistence type="predicted"/>